<evidence type="ECO:0000256" key="5">
    <source>
        <dbReference type="SAM" id="MobiDB-lite"/>
    </source>
</evidence>
<dbReference type="Pfam" id="PF25121">
    <property type="entry name" value="RRM_ESF1"/>
    <property type="match status" value="1"/>
</dbReference>
<feature type="compositionally biased region" description="Basic and acidic residues" evidence="5">
    <location>
        <begin position="397"/>
        <end position="408"/>
    </location>
</feature>
<evidence type="ECO:0008006" key="10">
    <source>
        <dbReference type="Google" id="ProtNLM"/>
    </source>
</evidence>
<evidence type="ECO:0000256" key="4">
    <source>
        <dbReference type="ARBA" id="ARBA00023242"/>
    </source>
</evidence>
<feature type="compositionally biased region" description="Basic and acidic residues" evidence="5">
    <location>
        <begin position="362"/>
        <end position="384"/>
    </location>
</feature>
<dbReference type="GO" id="GO:0003723">
    <property type="term" value="F:RNA binding"/>
    <property type="evidence" value="ECO:0007669"/>
    <property type="project" value="TreeGrafter"/>
</dbReference>
<feature type="compositionally biased region" description="Basic residues" evidence="5">
    <location>
        <begin position="385"/>
        <end position="396"/>
    </location>
</feature>
<dbReference type="Pfam" id="PF08159">
    <property type="entry name" value="NUC153"/>
    <property type="match status" value="1"/>
</dbReference>
<feature type="region of interest" description="Disordered" evidence="5">
    <location>
        <begin position="362"/>
        <end position="408"/>
    </location>
</feature>
<evidence type="ECO:0000259" key="7">
    <source>
        <dbReference type="Pfam" id="PF25121"/>
    </source>
</evidence>
<dbReference type="EMBL" id="CAJZBQ010000023">
    <property type="protein sequence ID" value="CAG9319497.1"/>
    <property type="molecule type" value="Genomic_DNA"/>
</dbReference>
<feature type="domain" description="ESF1 RRM" evidence="7">
    <location>
        <begin position="122"/>
        <end position="253"/>
    </location>
</feature>
<evidence type="ECO:0000313" key="8">
    <source>
        <dbReference type="EMBL" id="CAG9319497.1"/>
    </source>
</evidence>
<dbReference type="InterPro" id="IPR056750">
    <property type="entry name" value="RRM_ESF1"/>
</dbReference>
<reference evidence="8" key="1">
    <citation type="submission" date="2021-09" db="EMBL/GenBank/DDBJ databases">
        <authorList>
            <consortium name="AG Swart"/>
            <person name="Singh M."/>
            <person name="Singh A."/>
            <person name="Seah K."/>
            <person name="Emmerich C."/>
        </authorList>
    </citation>
    <scope>NUCLEOTIDE SEQUENCE</scope>
    <source>
        <strain evidence="8">ATCC30299</strain>
    </source>
</reference>
<dbReference type="Proteomes" id="UP001162131">
    <property type="component" value="Unassembled WGS sequence"/>
</dbReference>
<dbReference type="AlphaFoldDB" id="A0AAU9JFF4"/>
<dbReference type="GO" id="GO:0006364">
    <property type="term" value="P:rRNA processing"/>
    <property type="evidence" value="ECO:0007669"/>
    <property type="project" value="InterPro"/>
</dbReference>
<dbReference type="InterPro" id="IPR012580">
    <property type="entry name" value="NUC153"/>
</dbReference>
<dbReference type="PANTHER" id="PTHR12202:SF0">
    <property type="entry name" value="ESF1 HOMOLOG"/>
    <property type="match status" value="1"/>
</dbReference>
<proteinExistence type="inferred from homology"/>
<keyword evidence="3" id="KW-0175">Coiled coil</keyword>
<keyword evidence="4" id="KW-0539">Nucleus</keyword>
<sequence length="479" mass="55872">MGKKDSHIKDSRFSKIHTDPRFRTQKPEDQKVKLDERFTSMFTKKDFQGPVPSKVDERGRKVKDVSNPLTEIYDTSGIECIDAQGKFKWDVESSSSSGEEDEINLGEDLYEQVENIPEGGETNRLAVTNCDFRIVKAVDLLALFSSFCPGDVAKVTIYPSQFGMERMKKETVAGPVGDFSGVDPEEDDTKLRKYELDQLKYYFAVVECNSIEAAIRLYEECDGLEIERTSNFIDLRFIPDDVQDFKYPAKEIANEVPKNHQLLHFYTKALQHSRVELTWDETPKERTQKLQSAFAVEDLDEVDLQNYIAPMSSSEEEEPDDYDMPQKRNHQGKISQFKAAQKDNMELEIKFNSVFDSIAQEATKEKKDETTWEKHLREKKEEKKNKKAERKAMRKQMMKDKMKERKDKKLTQSLELLVDSKGEEKEFKFNENDERFKKIYTDSKFGIDPTDTRFKRDLDGNKMMLSNQIKKRKIEENDE</sequence>
<comment type="subcellular location">
    <subcellularLocation>
        <location evidence="1">Nucleus</location>
        <location evidence="1">Nucleolus</location>
    </subcellularLocation>
</comment>
<evidence type="ECO:0000256" key="2">
    <source>
        <dbReference type="ARBA" id="ARBA00009087"/>
    </source>
</evidence>
<dbReference type="PANTHER" id="PTHR12202">
    <property type="entry name" value="ESF1 HOMOLOG"/>
    <property type="match status" value="1"/>
</dbReference>
<feature type="region of interest" description="Disordered" evidence="5">
    <location>
        <begin position="1"/>
        <end position="29"/>
    </location>
</feature>
<feature type="compositionally biased region" description="Acidic residues" evidence="5">
    <location>
        <begin position="314"/>
        <end position="323"/>
    </location>
</feature>
<evidence type="ECO:0000313" key="9">
    <source>
        <dbReference type="Proteomes" id="UP001162131"/>
    </source>
</evidence>
<gene>
    <name evidence="8" type="ORF">BSTOLATCC_MIC24048</name>
</gene>
<evidence type="ECO:0000256" key="3">
    <source>
        <dbReference type="ARBA" id="ARBA00023054"/>
    </source>
</evidence>
<keyword evidence="9" id="KW-1185">Reference proteome</keyword>
<feature type="domain" description="NUC153" evidence="6">
    <location>
        <begin position="433"/>
        <end position="456"/>
    </location>
</feature>
<name>A0AAU9JFF4_9CILI</name>
<protein>
    <recommendedName>
        <fullName evidence="10">NUC153 domain-containing protein</fullName>
    </recommendedName>
</protein>
<accession>A0AAU9JFF4</accession>
<dbReference type="InterPro" id="IPR039754">
    <property type="entry name" value="Esf1"/>
</dbReference>
<evidence type="ECO:0000256" key="1">
    <source>
        <dbReference type="ARBA" id="ARBA00004604"/>
    </source>
</evidence>
<comment type="similarity">
    <text evidence="2">Belongs to the ESF1 family.</text>
</comment>
<organism evidence="8 9">
    <name type="scientific">Blepharisma stoltei</name>
    <dbReference type="NCBI Taxonomy" id="1481888"/>
    <lineage>
        <taxon>Eukaryota</taxon>
        <taxon>Sar</taxon>
        <taxon>Alveolata</taxon>
        <taxon>Ciliophora</taxon>
        <taxon>Postciliodesmatophora</taxon>
        <taxon>Heterotrichea</taxon>
        <taxon>Heterotrichida</taxon>
        <taxon>Blepharismidae</taxon>
        <taxon>Blepharisma</taxon>
    </lineage>
</organism>
<feature type="region of interest" description="Disordered" evidence="5">
    <location>
        <begin position="310"/>
        <end position="329"/>
    </location>
</feature>
<dbReference type="GO" id="GO:0005730">
    <property type="term" value="C:nucleolus"/>
    <property type="evidence" value="ECO:0007669"/>
    <property type="project" value="UniProtKB-SubCell"/>
</dbReference>
<evidence type="ECO:0000259" key="6">
    <source>
        <dbReference type="Pfam" id="PF08159"/>
    </source>
</evidence>
<comment type="caution">
    <text evidence="8">The sequence shown here is derived from an EMBL/GenBank/DDBJ whole genome shotgun (WGS) entry which is preliminary data.</text>
</comment>